<keyword evidence="7" id="KW-1185">Reference proteome</keyword>
<protein>
    <submittedName>
        <fullName evidence="6">ScbR family autoregulator-binding transcription factor</fullName>
    </submittedName>
</protein>
<dbReference type="Pfam" id="PF00440">
    <property type="entry name" value="TetR_N"/>
    <property type="match status" value="1"/>
</dbReference>
<dbReference type="Proteomes" id="UP001501072">
    <property type="component" value="Unassembled WGS sequence"/>
</dbReference>
<keyword evidence="1" id="KW-0805">Transcription regulation</keyword>
<dbReference type="SUPFAM" id="SSF46689">
    <property type="entry name" value="Homeodomain-like"/>
    <property type="match status" value="1"/>
</dbReference>
<evidence type="ECO:0000256" key="1">
    <source>
        <dbReference type="ARBA" id="ARBA00023015"/>
    </source>
</evidence>
<evidence type="ECO:0000256" key="2">
    <source>
        <dbReference type="ARBA" id="ARBA00023125"/>
    </source>
</evidence>
<dbReference type="PRINTS" id="PR00455">
    <property type="entry name" value="HTHTETR"/>
</dbReference>
<evidence type="ECO:0000259" key="5">
    <source>
        <dbReference type="PROSITE" id="PS50977"/>
    </source>
</evidence>
<dbReference type="PROSITE" id="PS01081">
    <property type="entry name" value="HTH_TETR_1"/>
    <property type="match status" value="1"/>
</dbReference>
<dbReference type="InterPro" id="IPR036271">
    <property type="entry name" value="Tet_transcr_reg_TetR-rel_C_sf"/>
</dbReference>
<dbReference type="InterPro" id="IPR050109">
    <property type="entry name" value="HTH-type_TetR-like_transc_reg"/>
</dbReference>
<gene>
    <name evidence="6" type="ORF">GCM10009564_17410</name>
</gene>
<dbReference type="RefSeq" id="WP_346072554.1">
    <property type="nucleotide sequence ID" value="NZ_BAAAHU010000013.1"/>
</dbReference>
<dbReference type="PROSITE" id="PS50977">
    <property type="entry name" value="HTH_TETR_2"/>
    <property type="match status" value="1"/>
</dbReference>
<dbReference type="PANTHER" id="PTHR30055:SF234">
    <property type="entry name" value="HTH-TYPE TRANSCRIPTIONAL REGULATOR BETI"/>
    <property type="match status" value="1"/>
</dbReference>
<dbReference type="SUPFAM" id="SSF48498">
    <property type="entry name" value="Tetracyclin repressor-like, C-terminal domain"/>
    <property type="match status" value="1"/>
</dbReference>
<dbReference type="EMBL" id="BAAAHU010000013">
    <property type="protein sequence ID" value="GAA1007456.1"/>
    <property type="molecule type" value="Genomic_DNA"/>
</dbReference>
<feature type="DNA-binding region" description="H-T-H motif" evidence="4">
    <location>
        <begin position="31"/>
        <end position="50"/>
    </location>
</feature>
<dbReference type="NCBIfam" id="NF041196">
    <property type="entry name" value="ScbR_bind_reg"/>
    <property type="match status" value="1"/>
</dbReference>
<name>A0ABN1SWC5_9ACTN</name>
<evidence type="ECO:0000313" key="6">
    <source>
        <dbReference type="EMBL" id="GAA1007456.1"/>
    </source>
</evidence>
<organism evidence="6 7">
    <name type="scientific">Streptomyces thermogriseus</name>
    <dbReference type="NCBI Taxonomy" id="75292"/>
    <lineage>
        <taxon>Bacteria</taxon>
        <taxon>Bacillati</taxon>
        <taxon>Actinomycetota</taxon>
        <taxon>Actinomycetes</taxon>
        <taxon>Kitasatosporales</taxon>
        <taxon>Streptomycetaceae</taxon>
        <taxon>Streptomyces</taxon>
    </lineage>
</organism>
<evidence type="ECO:0000256" key="3">
    <source>
        <dbReference type="ARBA" id="ARBA00023163"/>
    </source>
</evidence>
<sequence length="224" mass="24250">MAKQDRAIRTRRAILTAAAKVFEERGYQAATITEILTTAGVTKGALYFHFQSKEDLAQGVLSEQDQRMVVPDRPSKVQQLVDVILLHAHRLQTDPMVRAGVRLSLDQQAKGLDRSGPFLHWGRIIGDLLEKAQAQGELLPHVVPSETADVIVGSFAGVQAMSQALSNYKDLPDRICALLRHLLPSVTLAPALAAVDLSPGRGAAVFAELAESLDQEEFPARAAG</sequence>
<dbReference type="InterPro" id="IPR023772">
    <property type="entry name" value="DNA-bd_HTH_TetR-type_CS"/>
</dbReference>
<evidence type="ECO:0000313" key="7">
    <source>
        <dbReference type="Proteomes" id="UP001501072"/>
    </source>
</evidence>
<feature type="domain" description="HTH tetR-type" evidence="5">
    <location>
        <begin position="8"/>
        <end position="68"/>
    </location>
</feature>
<accession>A0ABN1SWC5</accession>
<dbReference type="InterPro" id="IPR009057">
    <property type="entry name" value="Homeodomain-like_sf"/>
</dbReference>
<reference evidence="6 7" key="1">
    <citation type="journal article" date="2019" name="Int. J. Syst. Evol. Microbiol.">
        <title>The Global Catalogue of Microorganisms (GCM) 10K type strain sequencing project: providing services to taxonomists for standard genome sequencing and annotation.</title>
        <authorList>
            <consortium name="The Broad Institute Genomics Platform"/>
            <consortium name="The Broad Institute Genome Sequencing Center for Infectious Disease"/>
            <person name="Wu L."/>
            <person name="Ma J."/>
        </authorList>
    </citation>
    <scope>NUCLEOTIDE SEQUENCE [LARGE SCALE GENOMIC DNA]</scope>
    <source>
        <strain evidence="6 7">JCM 11269</strain>
    </source>
</reference>
<dbReference type="InterPro" id="IPR001647">
    <property type="entry name" value="HTH_TetR"/>
</dbReference>
<comment type="caution">
    <text evidence="6">The sequence shown here is derived from an EMBL/GenBank/DDBJ whole genome shotgun (WGS) entry which is preliminary data.</text>
</comment>
<keyword evidence="2 4" id="KW-0238">DNA-binding</keyword>
<keyword evidence="3" id="KW-0804">Transcription</keyword>
<evidence type="ECO:0000256" key="4">
    <source>
        <dbReference type="PROSITE-ProRule" id="PRU00335"/>
    </source>
</evidence>
<proteinExistence type="predicted"/>
<dbReference type="InterPro" id="IPR047923">
    <property type="entry name" value="ArpA-like"/>
</dbReference>
<dbReference type="PANTHER" id="PTHR30055">
    <property type="entry name" value="HTH-TYPE TRANSCRIPTIONAL REGULATOR RUTR"/>
    <property type="match status" value="1"/>
</dbReference>
<dbReference type="Gene3D" id="1.10.357.10">
    <property type="entry name" value="Tetracycline Repressor, domain 2"/>
    <property type="match status" value="1"/>
</dbReference>